<dbReference type="EMBL" id="BMIV01000013">
    <property type="protein sequence ID" value="GGF75812.1"/>
    <property type="molecule type" value="Genomic_DNA"/>
</dbReference>
<protein>
    <submittedName>
        <fullName evidence="1">Uncharacterized protein</fullName>
    </submittedName>
</protein>
<accession>A0ABQ1VKI7</accession>
<gene>
    <name evidence="1" type="ORF">GCM10011402_30660</name>
</gene>
<evidence type="ECO:0000313" key="1">
    <source>
        <dbReference type="EMBL" id="GGF75812.1"/>
    </source>
</evidence>
<sequence length="142" mass="14378">MAAAAGPMAIGCAGQQEACGRKAAQGADAEECAGTFAGKVADAMHNVARVRRVHALRKAADAVGGIVEHPADAGIRIDFGPGGSQGRGQLVRLPGQAAAKAFFASRNFILQGIGSLADLFARLLLEIAQGGLVLSCRSVVIV</sequence>
<organism evidence="1 2">
    <name type="scientific">Paracoccus acridae</name>
    <dbReference type="NCBI Taxonomy" id="1795310"/>
    <lineage>
        <taxon>Bacteria</taxon>
        <taxon>Pseudomonadati</taxon>
        <taxon>Pseudomonadota</taxon>
        <taxon>Alphaproteobacteria</taxon>
        <taxon>Rhodobacterales</taxon>
        <taxon>Paracoccaceae</taxon>
        <taxon>Paracoccus</taxon>
    </lineage>
</organism>
<comment type="caution">
    <text evidence="1">The sequence shown here is derived from an EMBL/GenBank/DDBJ whole genome shotgun (WGS) entry which is preliminary data.</text>
</comment>
<evidence type="ECO:0000313" key="2">
    <source>
        <dbReference type="Proteomes" id="UP000640509"/>
    </source>
</evidence>
<name>A0ABQ1VKI7_9RHOB</name>
<dbReference type="Proteomes" id="UP000640509">
    <property type="component" value="Unassembled WGS sequence"/>
</dbReference>
<reference evidence="2" key="1">
    <citation type="journal article" date="2019" name="Int. J. Syst. Evol. Microbiol.">
        <title>The Global Catalogue of Microorganisms (GCM) 10K type strain sequencing project: providing services to taxonomists for standard genome sequencing and annotation.</title>
        <authorList>
            <consortium name="The Broad Institute Genomics Platform"/>
            <consortium name="The Broad Institute Genome Sequencing Center for Infectious Disease"/>
            <person name="Wu L."/>
            <person name="Ma J."/>
        </authorList>
    </citation>
    <scope>NUCLEOTIDE SEQUENCE [LARGE SCALE GENOMIC DNA]</scope>
    <source>
        <strain evidence="2">CGMCC 1.15419</strain>
    </source>
</reference>
<proteinExistence type="predicted"/>
<keyword evidence="2" id="KW-1185">Reference proteome</keyword>